<dbReference type="Proteomes" id="UP000233375">
    <property type="component" value="Unassembled WGS sequence"/>
</dbReference>
<comment type="caution">
    <text evidence="1">The sequence shown here is derived from an EMBL/GenBank/DDBJ whole genome shotgun (WGS) entry which is preliminary data.</text>
</comment>
<dbReference type="EMBL" id="PISE01000056">
    <property type="protein sequence ID" value="PKG21875.1"/>
    <property type="molecule type" value="Genomic_DNA"/>
</dbReference>
<evidence type="ECO:0000313" key="2">
    <source>
        <dbReference type="Proteomes" id="UP000233375"/>
    </source>
</evidence>
<accession>A0A2N0YX92</accession>
<gene>
    <name evidence="1" type="ORF">CWS01_20115</name>
</gene>
<sequence length="66" mass="7814">MDKSLIIKMIDNALKQYHTDSTILNEQDYEYLYQKISSNNKETPDHLLYDLVQDAVYGYVTDSPYF</sequence>
<evidence type="ECO:0008006" key="3">
    <source>
        <dbReference type="Google" id="ProtNLM"/>
    </source>
</evidence>
<dbReference type="OrthoDB" id="2937597at2"/>
<reference evidence="1 2" key="1">
    <citation type="journal article" date="2003" name="Int. J. Syst. Evol. Microbiol.">
        <title>Bacillus nealsonii sp. nov., isolated from a spacecraft-assembly facility, whose spores are gamma-radiation resistant.</title>
        <authorList>
            <person name="Venkateswaran K."/>
            <person name="Kempf M."/>
            <person name="Chen F."/>
            <person name="Satomi M."/>
            <person name="Nicholson W."/>
            <person name="Kern R."/>
        </authorList>
    </citation>
    <scope>NUCLEOTIDE SEQUENCE [LARGE SCALE GENOMIC DNA]</scope>
    <source>
        <strain evidence="1 2">FO-92</strain>
    </source>
</reference>
<keyword evidence="2" id="KW-1185">Reference proteome</keyword>
<dbReference type="AlphaFoldDB" id="A0A2N0YX92"/>
<dbReference type="InterPro" id="IPR025546">
    <property type="entry name" value="YqzH"/>
</dbReference>
<dbReference type="RefSeq" id="WP_101178987.1">
    <property type="nucleotide sequence ID" value="NZ_PISE01000056.1"/>
</dbReference>
<proteinExistence type="predicted"/>
<organism evidence="1 2">
    <name type="scientific">Niallia nealsonii</name>
    <dbReference type="NCBI Taxonomy" id="115979"/>
    <lineage>
        <taxon>Bacteria</taxon>
        <taxon>Bacillati</taxon>
        <taxon>Bacillota</taxon>
        <taxon>Bacilli</taxon>
        <taxon>Bacillales</taxon>
        <taxon>Bacillaceae</taxon>
        <taxon>Niallia</taxon>
    </lineage>
</organism>
<protein>
    <recommendedName>
        <fullName evidence="3">YqzH-like protein</fullName>
    </recommendedName>
</protein>
<dbReference type="Pfam" id="PF14164">
    <property type="entry name" value="YqzH"/>
    <property type="match status" value="1"/>
</dbReference>
<name>A0A2N0YX92_9BACI</name>
<evidence type="ECO:0000313" key="1">
    <source>
        <dbReference type="EMBL" id="PKG21875.1"/>
    </source>
</evidence>